<feature type="transmembrane region" description="Helical" evidence="1">
    <location>
        <begin position="288"/>
        <end position="308"/>
    </location>
</feature>
<evidence type="ECO:0000256" key="1">
    <source>
        <dbReference type="SAM" id="Phobius"/>
    </source>
</evidence>
<dbReference type="HOGENOM" id="CLU_798524_0_0_6"/>
<dbReference type="InterPro" id="IPR049458">
    <property type="entry name" value="EpsG-like"/>
</dbReference>
<feature type="transmembrane region" description="Helical" evidence="1">
    <location>
        <begin position="315"/>
        <end position="336"/>
    </location>
</feature>
<keyword evidence="1" id="KW-1133">Transmembrane helix</keyword>
<feature type="transmembrane region" description="Helical" evidence="1">
    <location>
        <begin position="230"/>
        <end position="248"/>
    </location>
</feature>
<evidence type="ECO:0000313" key="2">
    <source>
        <dbReference type="EMBL" id="ENV14910.1"/>
    </source>
</evidence>
<organism evidence="2 3">
    <name type="scientific">Acinetobacter guillouiae NIPH 991</name>
    <dbReference type="NCBI Taxonomy" id="1217656"/>
    <lineage>
        <taxon>Bacteria</taxon>
        <taxon>Pseudomonadati</taxon>
        <taxon>Pseudomonadota</taxon>
        <taxon>Gammaproteobacteria</taxon>
        <taxon>Moraxellales</taxon>
        <taxon>Moraxellaceae</taxon>
        <taxon>Acinetobacter</taxon>
    </lineage>
</organism>
<proteinExistence type="predicted"/>
<reference evidence="2 3" key="1">
    <citation type="submission" date="2013-02" db="EMBL/GenBank/DDBJ databases">
        <title>The Genome Sequence of Acinetobacter guillouiae NIPH 991.</title>
        <authorList>
            <consortium name="The Broad Institute Genome Sequencing Platform"/>
            <consortium name="The Broad Institute Genome Sequencing Center for Infectious Disease"/>
            <person name="Cerqueira G."/>
            <person name="Feldgarden M."/>
            <person name="Courvalin P."/>
            <person name="Perichon B."/>
            <person name="Grillot-Courvalin C."/>
            <person name="Clermont D."/>
            <person name="Rocha E."/>
            <person name="Yoon E.-J."/>
            <person name="Nemec A."/>
            <person name="Walker B."/>
            <person name="Young S.K."/>
            <person name="Zeng Q."/>
            <person name="Gargeya S."/>
            <person name="Fitzgerald M."/>
            <person name="Haas B."/>
            <person name="Abouelleil A."/>
            <person name="Alvarado L."/>
            <person name="Arachchi H.M."/>
            <person name="Berlin A.M."/>
            <person name="Chapman S.B."/>
            <person name="Dewar J."/>
            <person name="Goldberg J."/>
            <person name="Griggs A."/>
            <person name="Gujja S."/>
            <person name="Hansen M."/>
            <person name="Howarth C."/>
            <person name="Imamovic A."/>
            <person name="Larimer J."/>
            <person name="McCowan C."/>
            <person name="Murphy C."/>
            <person name="Neiman D."/>
            <person name="Pearson M."/>
            <person name="Priest M."/>
            <person name="Roberts A."/>
            <person name="Saif S."/>
            <person name="Shea T."/>
            <person name="Sisk P."/>
            <person name="Sykes S."/>
            <person name="Wortman J."/>
            <person name="Nusbaum C."/>
            <person name="Birren B."/>
        </authorList>
    </citation>
    <scope>NUCLEOTIDE SEQUENCE [LARGE SCALE GENOMIC DNA]</scope>
    <source>
        <strain evidence="2 3">NIPH 991</strain>
    </source>
</reference>
<dbReference type="RefSeq" id="WP_004823635.1">
    <property type="nucleotide sequence ID" value="NZ_KB849457.1"/>
</dbReference>
<keyword evidence="1" id="KW-0812">Transmembrane</keyword>
<accession>N8Y6G2</accession>
<name>N8Y6G2_ACIGI</name>
<comment type="caution">
    <text evidence="2">The sequence shown here is derived from an EMBL/GenBank/DDBJ whole genome shotgun (WGS) entry which is preliminary data.</text>
</comment>
<feature type="transmembrane region" description="Helical" evidence="1">
    <location>
        <begin position="75"/>
        <end position="91"/>
    </location>
</feature>
<evidence type="ECO:0008006" key="4">
    <source>
        <dbReference type="Google" id="ProtNLM"/>
    </source>
</evidence>
<feature type="transmembrane region" description="Helical" evidence="1">
    <location>
        <begin position="184"/>
        <end position="210"/>
    </location>
</feature>
<dbReference type="AlphaFoldDB" id="N8Y6G2"/>
<dbReference type="Pfam" id="PF14897">
    <property type="entry name" value="EpsG"/>
    <property type="match status" value="1"/>
</dbReference>
<dbReference type="Proteomes" id="UP000013148">
    <property type="component" value="Unassembled WGS sequence"/>
</dbReference>
<feature type="transmembrane region" description="Helical" evidence="1">
    <location>
        <begin position="122"/>
        <end position="139"/>
    </location>
</feature>
<feature type="transmembrane region" description="Helical" evidence="1">
    <location>
        <begin position="145"/>
        <end position="172"/>
    </location>
</feature>
<keyword evidence="1" id="KW-0472">Membrane</keyword>
<keyword evidence="3" id="KW-1185">Reference proteome</keyword>
<gene>
    <name evidence="2" type="ORF">F964_04497</name>
</gene>
<dbReference type="eggNOG" id="ENOG5033A5I">
    <property type="taxonomic scope" value="Bacteria"/>
</dbReference>
<feature type="transmembrane region" description="Helical" evidence="1">
    <location>
        <begin position="97"/>
        <end position="115"/>
    </location>
</feature>
<sequence>MLVIRKHRILLIAFFAIALIVTFRGGTRDTYNYKYVFEHLEYLNLSSISDFYLESGMEIGYGYLSYILSFFINDYKIAFFIISFTILYSIYKISITLKINTFIFFLVYIFSYYFFMQQFMQIRQGFATALVFLGALLFFNKKYFLSILLFLIACFFHQSTFAFIAFFLAYNIVVPFFEKYKKNILLYIVVISSVAIVCKSVLLIIPNYFIRLASYAGSDYSEVLSPFRLTSLRFYFLFLFFLFFYSKYFKSNINDENSKLINSFLLFSLISYAVGLGVRIGFNDFAILSTRLSEFFLFSEIFLIAFIFSKKSNDLRYMLLLVIYLIFQIIIVINQFDYVFSDYFKVIRYVG</sequence>
<dbReference type="EMBL" id="APPJ01000016">
    <property type="protein sequence ID" value="ENV14910.1"/>
    <property type="molecule type" value="Genomic_DNA"/>
</dbReference>
<dbReference type="PATRIC" id="fig|1217656.3.peg.4430"/>
<feature type="transmembrane region" description="Helical" evidence="1">
    <location>
        <begin position="260"/>
        <end position="282"/>
    </location>
</feature>
<evidence type="ECO:0000313" key="3">
    <source>
        <dbReference type="Proteomes" id="UP000013148"/>
    </source>
</evidence>
<protein>
    <recommendedName>
        <fullName evidence="4">EpsG family protein</fullName>
    </recommendedName>
</protein>